<proteinExistence type="predicted"/>
<dbReference type="GO" id="GO:0016787">
    <property type="term" value="F:hydrolase activity"/>
    <property type="evidence" value="ECO:0007669"/>
    <property type="project" value="UniProtKB-KW"/>
</dbReference>
<evidence type="ECO:0000259" key="1">
    <source>
        <dbReference type="Pfam" id="PF00144"/>
    </source>
</evidence>
<evidence type="ECO:0000313" key="3">
    <source>
        <dbReference type="Proteomes" id="UP000440096"/>
    </source>
</evidence>
<dbReference type="Pfam" id="PF00144">
    <property type="entry name" value="Beta-lactamase"/>
    <property type="match status" value="1"/>
</dbReference>
<keyword evidence="2" id="KW-0378">Hydrolase</keyword>
<dbReference type="AlphaFoldDB" id="A0A6N7Z207"/>
<dbReference type="RefSeq" id="WP_154756078.1">
    <property type="nucleotide sequence ID" value="NZ_WMBA01000008.1"/>
</dbReference>
<dbReference type="InterPro" id="IPR001466">
    <property type="entry name" value="Beta-lactam-related"/>
</dbReference>
<dbReference type="Proteomes" id="UP000440096">
    <property type="component" value="Unassembled WGS sequence"/>
</dbReference>
<accession>A0A6N7Z207</accession>
<gene>
    <name evidence="2" type="ORF">GKO32_07515</name>
</gene>
<dbReference type="InterPro" id="IPR012338">
    <property type="entry name" value="Beta-lactam/transpept-like"/>
</dbReference>
<organism evidence="2 3">
    <name type="scientific">Amycolatopsis pithecellobii</name>
    <dbReference type="NCBI Taxonomy" id="664692"/>
    <lineage>
        <taxon>Bacteria</taxon>
        <taxon>Bacillati</taxon>
        <taxon>Actinomycetota</taxon>
        <taxon>Actinomycetes</taxon>
        <taxon>Pseudonocardiales</taxon>
        <taxon>Pseudonocardiaceae</taxon>
        <taxon>Amycolatopsis</taxon>
    </lineage>
</organism>
<keyword evidence="3" id="KW-1185">Reference proteome</keyword>
<dbReference type="InterPro" id="IPR050789">
    <property type="entry name" value="Diverse_Enzym_Activities"/>
</dbReference>
<dbReference type="PANTHER" id="PTHR43283:SF3">
    <property type="entry name" value="BETA-LACTAMASE FAMILY PROTEIN (AFU_ORTHOLOGUE AFUA_5G07500)"/>
    <property type="match status" value="1"/>
</dbReference>
<dbReference type="OrthoDB" id="4281716at2"/>
<sequence length="409" mass="44770">MTDVLNHSDDAAVARSIQQEVCPPEDIGLDSVALSRLGTAVQHDIENDVNHGATVLVARGGRVGYLEVFGHSDRAAGRATAVDDIYLLMSTGKSYTAGLVLQLIDRGELTFDTKVAEIIPEFGVRGKQRVTIAHLLTHTGGTWAGFTPPPPGQWGRSWGDMDEMTRLVSAQQIAYSPGQRVVYNPFASFGLLGEVVRRLDASGRPFRQIAHERLFEPLGMVDSSFGLRLDHPRRVPVRMAESTPGAAEVAVMESLNELVDESFELPAGMVFGSIRDVFVWTEMLRGRGRRGDARILSPAMVDYAFRNHTGDRVNEFWDFNLEARDLARFPANFSYGGGYVRGEGDHLSAFGFTASPSTFGAVGSGSTMWMVDPLHDLTFVFLSSGLLEGLNHFLRLRRLADLALAAVED</sequence>
<feature type="domain" description="Beta-lactamase-related" evidence="1">
    <location>
        <begin position="46"/>
        <end position="398"/>
    </location>
</feature>
<protein>
    <submittedName>
        <fullName evidence="2">Serine hydrolase</fullName>
    </submittedName>
</protein>
<reference evidence="2 3" key="1">
    <citation type="submission" date="2019-11" db="EMBL/GenBank/DDBJ databases">
        <title>Draft genome of Amycolatopsis RM579.</title>
        <authorList>
            <person name="Duangmal K."/>
            <person name="Mingma R."/>
        </authorList>
    </citation>
    <scope>NUCLEOTIDE SEQUENCE [LARGE SCALE GENOMIC DNA]</scope>
    <source>
        <strain evidence="2 3">RM579</strain>
    </source>
</reference>
<name>A0A6N7Z207_9PSEU</name>
<evidence type="ECO:0000313" key="2">
    <source>
        <dbReference type="EMBL" id="MTD53830.1"/>
    </source>
</evidence>
<comment type="caution">
    <text evidence="2">The sequence shown here is derived from an EMBL/GenBank/DDBJ whole genome shotgun (WGS) entry which is preliminary data.</text>
</comment>
<dbReference type="PANTHER" id="PTHR43283">
    <property type="entry name" value="BETA-LACTAMASE-RELATED"/>
    <property type="match status" value="1"/>
</dbReference>
<dbReference type="Gene3D" id="3.40.710.10">
    <property type="entry name" value="DD-peptidase/beta-lactamase superfamily"/>
    <property type="match status" value="1"/>
</dbReference>
<dbReference type="EMBL" id="WMBA01000008">
    <property type="protein sequence ID" value="MTD53830.1"/>
    <property type="molecule type" value="Genomic_DNA"/>
</dbReference>
<dbReference type="SUPFAM" id="SSF56601">
    <property type="entry name" value="beta-lactamase/transpeptidase-like"/>
    <property type="match status" value="1"/>
</dbReference>